<keyword evidence="4 6" id="KW-0808">Transferase</keyword>
<dbReference type="InterPro" id="IPR015422">
    <property type="entry name" value="PyrdxlP-dep_Trfase_small"/>
</dbReference>
<feature type="domain" description="Aminotransferase class I/classII large" evidence="8">
    <location>
        <begin position="70"/>
        <end position="389"/>
    </location>
</feature>
<dbReference type="InterPro" id="IPR015421">
    <property type="entry name" value="PyrdxlP-dep_Trfase_major"/>
</dbReference>
<dbReference type="InterPro" id="IPR050106">
    <property type="entry name" value="HistidinolP_aminotransfase"/>
</dbReference>
<dbReference type="InterPro" id="IPR005861">
    <property type="entry name" value="HisP_aminotrans"/>
</dbReference>
<feature type="compositionally biased region" description="Low complexity" evidence="7">
    <location>
        <begin position="9"/>
        <end position="39"/>
    </location>
</feature>
<dbReference type="Pfam" id="PF00155">
    <property type="entry name" value="Aminotran_1_2"/>
    <property type="match status" value="1"/>
</dbReference>
<dbReference type="CDD" id="cd00609">
    <property type="entry name" value="AAT_like"/>
    <property type="match status" value="1"/>
</dbReference>
<dbReference type="HAMAP" id="MF_01023">
    <property type="entry name" value="HisC_aminotrans_2"/>
    <property type="match status" value="1"/>
</dbReference>
<dbReference type="GO" id="GO:0004400">
    <property type="term" value="F:histidinol-phosphate transaminase activity"/>
    <property type="evidence" value="ECO:0007669"/>
    <property type="project" value="InterPro"/>
</dbReference>
<dbReference type="PROSITE" id="PS00599">
    <property type="entry name" value="AA_TRANSFER_CLASS_2"/>
    <property type="match status" value="1"/>
</dbReference>
<dbReference type="InterPro" id="IPR001917">
    <property type="entry name" value="Aminotrans_II_pyridoxalP_BS"/>
</dbReference>
<keyword evidence="5 6" id="KW-0663">Pyridoxal phosphate</keyword>
<evidence type="ECO:0000259" key="8">
    <source>
        <dbReference type="Pfam" id="PF00155"/>
    </source>
</evidence>
<evidence type="ECO:0000256" key="5">
    <source>
        <dbReference type="ARBA" id="ARBA00022898"/>
    </source>
</evidence>
<evidence type="ECO:0000256" key="6">
    <source>
        <dbReference type="HAMAP-Rule" id="MF_01513"/>
    </source>
</evidence>
<dbReference type="InterPro" id="IPR024892">
    <property type="entry name" value="ArAT"/>
</dbReference>
<dbReference type="SUPFAM" id="SSF53383">
    <property type="entry name" value="PLP-dependent transferases"/>
    <property type="match status" value="1"/>
</dbReference>
<evidence type="ECO:0000256" key="3">
    <source>
        <dbReference type="ARBA" id="ARBA00022576"/>
    </source>
</evidence>
<accession>A0A251XY52</accession>
<comment type="catalytic activity">
    <reaction evidence="6">
        <text>an aromatic L-alpha-amino acid + 2-oxoglutarate = an aromatic oxo-acid + L-glutamate</text>
        <dbReference type="Rhea" id="RHEA:17533"/>
        <dbReference type="ChEBI" id="CHEBI:16810"/>
        <dbReference type="ChEBI" id="CHEBI:29985"/>
        <dbReference type="ChEBI" id="CHEBI:73309"/>
        <dbReference type="ChEBI" id="CHEBI:84824"/>
        <dbReference type="EC" id="2.6.1.57"/>
    </reaction>
</comment>
<dbReference type="Gene3D" id="3.40.640.10">
    <property type="entry name" value="Type I PLP-dependent aspartate aminotransferase-like (Major domain)"/>
    <property type="match status" value="1"/>
</dbReference>
<keyword evidence="3 6" id="KW-0032">Aminotransferase</keyword>
<sequence>MIPEPAQTAPSTSREASATPAEASPSGGAPLDATAPLDADAPLDAAAPVRLRPAIAAMVAYRQGKPAGEDDFKLSSNENPFDPLPSVLARIDQVRDVNRYPDAGATLLRTALAERFGVTVDHVHAGAGSVAILSQLITAAAGAGDEVVHAWRSFEAYPTLITVAGATGVPVPNLPDHSHDIDGMIAALRDRTRVVIVCTPNNPTGTLVTEQDLERLLAAVPRDVLVLLDEAYGEFVGPEHALDGMRLLGGHPNLVVLRTFSKAYGLAGLRIGYAVGHPRILDAARSAAIPLSVTGHAQHAALASLEHEDELLERVRLLARDRDEAWRALTEQGWDVPRPHGNFVWLATGAETAHVETQLAAAGLVVRAFGSEGIRVTIGEPASVRKLLNASAGIVQGLPEGHPARR</sequence>
<dbReference type="EC" id="2.6.1.57" evidence="6"/>
<organism evidence="9 10">
    <name type="scientific">Clavibacter michiganensis</name>
    <dbReference type="NCBI Taxonomy" id="28447"/>
    <lineage>
        <taxon>Bacteria</taxon>
        <taxon>Bacillati</taxon>
        <taxon>Actinomycetota</taxon>
        <taxon>Actinomycetes</taxon>
        <taxon>Micrococcales</taxon>
        <taxon>Microbacteriaceae</taxon>
        <taxon>Clavibacter</taxon>
    </lineage>
</organism>
<dbReference type="HAMAP" id="MF_01513">
    <property type="entry name" value="Phe_aminotrans_2"/>
    <property type="match status" value="1"/>
</dbReference>
<gene>
    <name evidence="6 9" type="primary">pat</name>
    <name evidence="9" type="ORF">CMsap09_16235</name>
</gene>
<comment type="similarity">
    <text evidence="6">Belongs to the class-II pyridoxal-phosphate-dependent aminotransferase family.</text>
</comment>
<dbReference type="Proteomes" id="UP000195106">
    <property type="component" value="Unassembled WGS sequence"/>
</dbReference>
<comment type="caution">
    <text evidence="9">The sequence shown here is derived from an EMBL/GenBank/DDBJ whole genome shotgun (WGS) entry which is preliminary data.</text>
</comment>
<comment type="subunit">
    <text evidence="2 6">Homodimer.</text>
</comment>
<evidence type="ECO:0000256" key="4">
    <source>
        <dbReference type="ARBA" id="ARBA00022679"/>
    </source>
</evidence>
<evidence type="ECO:0000256" key="7">
    <source>
        <dbReference type="SAM" id="MobiDB-lite"/>
    </source>
</evidence>
<dbReference type="PANTHER" id="PTHR43643">
    <property type="entry name" value="HISTIDINOL-PHOSPHATE AMINOTRANSFERASE 2"/>
    <property type="match status" value="1"/>
</dbReference>
<evidence type="ECO:0000256" key="1">
    <source>
        <dbReference type="ARBA" id="ARBA00001933"/>
    </source>
</evidence>
<reference evidence="9 10" key="1">
    <citation type="submission" date="2016-08" db="EMBL/GenBank/DDBJ databases">
        <title>Genome sequence of Clavibacter michiganensis spp. strain CASJ009.</title>
        <authorList>
            <person name="Thapa S.P."/>
            <person name="Coaker G."/>
        </authorList>
    </citation>
    <scope>NUCLEOTIDE SEQUENCE [LARGE SCALE GENOMIC DNA]</scope>
    <source>
        <strain evidence="9">CASJ009</strain>
    </source>
</reference>
<name>A0A251XY52_9MICO</name>
<feature type="region of interest" description="Disordered" evidence="7">
    <location>
        <begin position="1"/>
        <end position="39"/>
    </location>
</feature>
<dbReference type="PANTHER" id="PTHR43643:SF3">
    <property type="entry name" value="HISTIDINOL-PHOSPHATE AMINOTRANSFERASE"/>
    <property type="match status" value="1"/>
</dbReference>
<feature type="modified residue" description="N6-(pyridoxal phosphate)lysine" evidence="6">
    <location>
        <position position="262"/>
    </location>
</feature>
<protein>
    <recommendedName>
        <fullName evidence="6">Aromatic amino acid aminotransferase</fullName>
        <shortName evidence="6">ArAT</shortName>
        <ecNumber evidence="6">2.6.1.57</ecNumber>
    </recommendedName>
</protein>
<dbReference type="AlphaFoldDB" id="A0A251XY52"/>
<dbReference type="Gene3D" id="3.90.1150.10">
    <property type="entry name" value="Aspartate Aminotransferase, domain 1"/>
    <property type="match status" value="1"/>
</dbReference>
<dbReference type="GO" id="GO:0000105">
    <property type="term" value="P:L-histidine biosynthetic process"/>
    <property type="evidence" value="ECO:0007669"/>
    <property type="project" value="InterPro"/>
</dbReference>
<evidence type="ECO:0000256" key="2">
    <source>
        <dbReference type="ARBA" id="ARBA00011738"/>
    </source>
</evidence>
<evidence type="ECO:0000313" key="10">
    <source>
        <dbReference type="Proteomes" id="UP000195106"/>
    </source>
</evidence>
<dbReference type="InterPro" id="IPR015424">
    <property type="entry name" value="PyrdxlP-dep_Trfase"/>
</dbReference>
<dbReference type="GO" id="GO:0008793">
    <property type="term" value="F:aromatic-amino-acid transaminase activity"/>
    <property type="evidence" value="ECO:0007669"/>
    <property type="project" value="UniProtKB-UniRule"/>
</dbReference>
<comment type="function">
    <text evidence="6">Aminotransferase that catalyzes the conversion of aromatic amino acids and 2-oxoglutarate into corresponding aromatic oxo acids and L-glutamate.</text>
</comment>
<dbReference type="NCBIfam" id="NF002878">
    <property type="entry name" value="PRK03321.1"/>
    <property type="match status" value="1"/>
</dbReference>
<dbReference type="EMBL" id="MDHJ01000001">
    <property type="protein sequence ID" value="OUE10494.1"/>
    <property type="molecule type" value="Genomic_DNA"/>
</dbReference>
<dbReference type="GO" id="GO:0030170">
    <property type="term" value="F:pyridoxal phosphate binding"/>
    <property type="evidence" value="ECO:0007669"/>
    <property type="project" value="UniProtKB-UniRule"/>
</dbReference>
<proteinExistence type="inferred from homology"/>
<evidence type="ECO:0000313" key="9">
    <source>
        <dbReference type="EMBL" id="OUE10494.1"/>
    </source>
</evidence>
<comment type="cofactor">
    <cofactor evidence="1 6">
        <name>pyridoxal 5'-phosphate</name>
        <dbReference type="ChEBI" id="CHEBI:597326"/>
    </cofactor>
</comment>
<dbReference type="InterPro" id="IPR004839">
    <property type="entry name" value="Aminotransferase_I/II_large"/>
</dbReference>